<evidence type="ECO:0000313" key="3">
    <source>
        <dbReference type="EMBL" id="BAK02085.1"/>
    </source>
</evidence>
<dbReference type="GeneID" id="123448491"/>
<feature type="region of interest" description="Disordered" evidence="1">
    <location>
        <begin position="1"/>
        <end position="52"/>
    </location>
</feature>
<dbReference type="EMBL" id="AK360707">
    <property type="protein sequence ID" value="BAJ91915.1"/>
    <property type="molecule type" value="mRNA"/>
</dbReference>
<reference evidence="2" key="1">
    <citation type="journal article" date="2011" name="Plant Physiol.">
        <title>Comprehensive sequence analysis of 24,783 barley full-length cDNAs derived from 12 clone libraries.</title>
        <authorList>
            <person name="Matsumoto T."/>
            <person name="Tanaka T."/>
            <person name="Sakai H."/>
            <person name="Amano N."/>
            <person name="Kanamori H."/>
            <person name="Kurita K."/>
            <person name="Kikuta A."/>
            <person name="Kamiya K."/>
            <person name="Yamamoto M."/>
            <person name="Ikawa H."/>
            <person name="Fujii N."/>
            <person name="Hori K."/>
            <person name="Itoh T."/>
            <person name="Sato K."/>
        </authorList>
    </citation>
    <scope>NUCLEOTIDE SEQUENCE</scope>
    <source>
        <tissue evidence="2">Shoot</tissue>
        <tissue evidence="3">Shoot and root</tissue>
    </source>
</reference>
<evidence type="ECO:0000313" key="2">
    <source>
        <dbReference type="EMBL" id="BAJ91915.1"/>
    </source>
</evidence>
<dbReference type="AlphaFoldDB" id="F2D9Z4"/>
<name>F2D9Z4_HORVV</name>
<dbReference type="EMBL" id="AK370887">
    <property type="protein sequence ID" value="BAK02085.1"/>
    <property type="molecule type" value="mRNA"/>
</dbReference>
<feature type="compositionally biased region" description="Basic and acidic residues" evidence="1">
    <location>
        <begin position="1"/>
        <end position="22"/>
    </location>
</feature>
<dbReference type="KEGG" id="hvg:123448491"/>
<protein>
    <submittedName>
        <fullName evidence="2">Predicted protein</fullName>
    </submittedName>
</protein>
<organism evidence="2">
    <name type="scientific">Hordeum vulgare subsp. vulgare</name>
    <name type="common">Domesticated barley</name>
    <dbReference type="NCBI Taxonomy" id="112509"/>
    <lineage>
        <taxon>Eukaryota</taxon>
        <taxon>Viridiplantae</taxon>
        <taxon>Streptophyta</taxon>
        <taxon>Embryophyta</taxon>
        <taxon>Tracheophyta</taxon>
        <taxon>Spermatophyta</taxon>
        <taxon>Magnoliopsida</taxon>
        <taxon>Liliopsida</taxon>
        <taxon>Poales</taxon>
        <taxon>Poaceae</taxon>
        <taxon>BOP clade</taxon>
        <taxon>Pooideae</taxon>
        <taxon>Triticodae</taxon>
        <taxon>Triticeae</taxon>
        <taxon>Hordeinae</taxon>
        <taxon>Hordeum</taxon>
    </lineage>
</organism>
<evidence type="ECO:0000256" key="1">
    <source>
        <dbReference type="SAM" id="MobiDB-lite"/>
    </source>
</evidence>
<dbReference type="RefSeq" id="XP_044981337.1">
    <property type="nucleotide sequence ID" value="XM_045125402.1"/>
</dbReference>
<sequence length="131" mass="14334">MKNLHEGSRGRTSLGKERRRGVDVVQAHGGVPIGSPTPTSPSTSERVLSHGSDNAAAGDLLAGSSPPYLNEYGRSLPLVVVDVLGWDSLNLSIHTSHLEREREDEEDVEQQRQALVFTSREKRHLLISSSR</sequence>
<proteinExistence type="evidence at transcript level"/>
<accession>F2D9Z4</accession>